<dbReference type="AlphaFoldDB" id="A0A372M4G2"/>
<dbReference type="GO" id="GO:0032259">
    <property type="term" value="P:methylation"/>
    <property type="evidence" value="ECO:0007669"/>
    <property type="project" value="UniProtKB-KW"/>
</dbReference>
<accession>A0A372M4G2</accession>
<feature type="domain" description="Methyltransferase" evidence="1">
    <location>
        <begin position="54"/>
        <end position="103"/>
    </location>
</feature>
<keyword evidence="2" id="KW-0489">Methyltransferase</keyword>
<gene>
    <name evidence="2" type="ORF">DY218_15645</name>
</gene>
<reference evidence="2 3" key="1">
    <citation type="submission" date="2018-08" db="EMBL/GenBank/DDBJ databases">
        <title>Isolation, diversity and antifungal activity of Actinobacteria from wheat.</title>
        <authorList>
            <person name="Han C."/>
        </authorList>
    </citation>
    <scope>NUCLEOTIDE SEQUENCE [LARGE SCALE GENOMIC DNA]</scope>
    <source>
        <strain evidence="2 3">NEAU-YY421</strain>
    </source>
</reference>
<proteinExistence type="predicted"/>
<dbReference type="InterPro" id="IPR029063">
    <property type="entry name" value="SAM-dependent_MTases_sf"/>
</dbReference>
<dbReference type="GO" id="GO:0008168">
    <property type="term" value="F:methyltransferase activity"/>
    <property type="evidence" value="ECO:0007669"/>
    <property type="project" value="UniProtKB-KW"/>
</dbReference>
<sequence length="241" mass="25303">MSVTTRYREAWESFWSDAPQEEGEVFWDSEPALTSGPHLALYEPHLTTPGLPLVDLGCGNGTQTRFLAGRFPRVVGVDLSAAAVEHARTADAAGLADYRQLDAVEPGEVGQLHAELGDVNVYMRGVLHQSEPADRGPLAEGIAALIGDRGRAFVTELAEAAGPVLMGHAKGPAGPPPKLAPVLSHGIAPAEVSDAELPACFRGAGLDIVARGELTLTTTDFTPDGTRIELPSTWLVVGRAG</sequence>
<dbReference type="InterPro" id="IPR041698">
    <property type="entry name" value="Methyltransf_25"/>
</dbReference>
<name>A0A372M4G2_9ACTN</name>
<dbReference type="OrthoDB" id="495703at2"/>
<dbReference type="Gene3D" id="3.40.50.150">
    <property type="entry name" value="Vaccinia Virus protein VP39"/>
    <property type="match status" value="1"/>
</dbReference>
<comment type="caution">
    <text evidence="2">The sequence shown here is derived from an EMBL/GenBank/DDBJ whole genome shotgun (WGS) entry which is preliminary data.</text>
</comment>
<evidence type="ECO:0000313" key="2">
    <source>
        <dbReference type="EMBL" id="RFU85828.1"/>
    </source>
</evidence>
<organism evidence="2 3">
    <name type="scientific">Streptomyces triticagri</name>
    <dbReference type="NCBI Taxonomy" id="2293568"/>
    <lineage>
        <taxon>Bacteria</taxon>
        <taxon>Bacillati</taxon>
        <taxon>Actinomycetota</taxon>
        <taxon>Actinomycetes</taxon>
        <taxon>Kitasatosporales</taxon>
        <taxon>Streptomycetaceae</taxon>
        <taxon>Streptomyces</taxon>
    </lineage>
</organism>
<dbReference type="Pfam" id="PF13649">
    <property type="entry name" value="Methyltransf_25"/>
    <property type="match status" value="1"/>
</dbReference>
<dbReference type="SUPFAM" id="SSF53335">
    <property type="entry name" value="S-adenosyl-L-methionine-dependent methyltransferases"/>
    <property type="match status" value="1"/>
</dbReference>
<keyword evidence="3" id="KW-1185">Reference proteome</keyword>
<evidence type="ECO:0000313" key="3">
    <source>
        <dbReference type="Proteomes" id="UP000263094"/>
    </source>
</evidence>
<keyword evidence="2" id="KW-0808">Transferase</keyword>
<protein>
    <submittedName>
        <fullName evidence="2">Class I SAM-dependent methyltransferase</fullName>
    </submittedName>
</protein>
<dbReference type="Proteomes" id="UP000263094">
    <property type="component" value="Unassembled WGS sequence"/>
</dbReference>
<dbReference type="CDD" id="cd02440">
    <property type="entry name" value="AdoMet_MTases"/>
    <property type="match status" value="1"/>
</dbReference>
<dbReference type="EMBL" id="QUAK01000083">
    <property type="protein sequence ID" value="RFU85828.1"/>
    <property type="molecule type" value="Genomic_DNA"/>
</dbReference>
<evidence type="ECO:0000259" key="1">
    <source>
        <dbReference type="Pfam" id="PF13649"/>
    </source>
</evidence>
<dbReference type="RefSeq" id="WP_128556626.1">
    <property type="nucleotide sequence ID" value="NZ_QUAK01000083.1"/>
</dbReference>